<dbReference type="GO" id="GO:0030388">
    <property type="term" value="P:fructose 1,6-bisphosphate metabolic process"/>
    <property type="evidence" value="ECO:0007669"/>
    <property type="project" value="TreeGrafter"/>
</dbReference>
<keyword evidence="13" id="KW-0324">Glycolysis</keyword>
<dbReference type="Pfam" id="PF00365">
    <property type="entry name" value="PFK"/>
    <property type="match status" value="2"/>
</dbReference>
<keyword evidence="16" id="KW-1185">Reference proteome</keyword>
<keyword evidence="12" id="KW-0460">Magnesium</keyword>
<dbReference type="PANTHER" id="PTHR13697">
    <property type="entry name" value="PHOSPHOFRUCTOKINASE"/>
    <property type="match status" value="1"/>
</dbReference>
<dbReference type="OrthoDB" id="537915at2759"/>
<evidence type="ECO:0000256" key="13">
    <source>
        <dbReference type="ARBA" id="ARBA00023152"/>
    </source>
</evidence>
<evidence type="ECO:0000256" key="6">
    <source>
        <dbReference type="ARBA" id="ARBA00022533"/>
    </source>
</evidence>
<dbReference type="GeneID" id="108676375"/>
<protein>
    <recommendedName>
        <fullName evidence="4">6-phosphofructokinase</fullName>
        <ecNumber evidence="4">2.7.1.11</ecNumber>
    </recommendedName>
</protein>
<evidence type="ECO:0000256" key="8">
    <source>
        <dbReference type="ARBA" id="ARBA00022723"/>
    </source>
</evidence>
<dbReference type="GO" id="GO:0042802">
    <property type="term" value="F:identical protein binding"/>
    <property type="evidence" value="ECO:0007669"/>
    <property type="project" value="TreeGrafter"/>
</dbReference>
<evidence type="ECO:0000256" key="5">
    <source>
        <dbReference type="ARBA" id="ARBA00022490"/>
    </source>
</evidence>
<dbReference type="Proteomes" id="UP000694843">
    <property type="component" value="Unplaced"/>
</dbReference>
<evidence type="ECO:0000256" key="3">
    <source>
        <dbReference type="ARBA" id="ARBA00004679"/>
    </source>
</evidence>
<evidence type="ECO:0000256" key="1">
    <source>
        <dbReference type="ARBA" id="ARBA00001946"/>
    </source>
</evidence>
<feature type="domain" description="Phosphofructokinase" evidence="15">
    <location>
        <begin position="499"/>
        <end position="782"/>
    </location>
</feature>
<comment type="pathway">
    <text evidence="3">Carbohydrate degradation; glycolysis; D-glyceraldehyde 3-phosphate and glycerone phosphate from D-glucose: step 3/4.</text>
</comment>
<evidence type="ECO:0000256" key="10">
    <source>
        <dbReference type="ARBA" id="ARBA00022777"/>
    </source>
</evidence>
<evidence type="ECO:0000256" key="9">
    <source>
        <dbReference type="ARBA" id="ARBA00022741"/>
    </source>
</evidence>
<comment type="cofactor">
    <cofactor evidence="1">
        <name>Mg(2+)</name>
        <dbReference type="ChEBI" id="CHEBI:18420"/>
    </cofactor>
</comment>
<evidence type="ECO:0000256" key="7">
    <source>
        <dbReference type="ARBA" id="ARBA00022679"/>
    </source>
</evidence>
<dbReference type="PANTHER" id="PTHR13697:SF4">
    <property type="entry name" value="ATP-DEPENDENT 6-PHOSPHOFRUCTOKINASE"/>
    <property type="match status" value="1"/>
</dbReference>
<dbReference type="InterPro" id="IPR009161">
    <property type="entry name" value="6-Pfructokinase_euk"/>
</dbReference>
<dbReference type="GO" id="GO:0006002">
    <property type="term" value="P:fructose 6-phosphate metabolic process"/>
    <property type="evidence" value="ECO:0007669"/>
    <property type="project" value="InterPro"/>
</dbReference>
<dbReference type="AlphaFoldDB" id="A0A979FGH1"/>
<sequence>MTSYTKEHQYRPNFTLNNTPIRHTHETKILEVTYNTSITFGPHINNIVNNANIRLNSLRVLGGTKFGKDKETLAPTYKQFFRTVLAYASPAWAPALSNTNIQKLQTLQNKALRHMNAVVRAVVGVGVHYGATVFFIRHGYKGMVDGGDDIYEASWSSVSGIIHEAGTMLGSSRCEEFKQREGRLRAAMNLIDNGITNLCVIGGDDSLTAADIFKDDWPGLLQTLVENGFITEEQKSNHSQLNIVGVVSSIDSDFCDTEETLGTNSALHRIVEAIDAIVPTVESHQRCAIIEVMGHNCSYLARTAAFTSEAVYCFTPKYPPPQNWEDKLCDMLREERAMGQRFHIIIVAEGAINLQGKPISAKDIKEVIDNNLGWDTLINVLSHVQRGGPPSAIDRINVSPWLHLGEHAVLTLNEATPDSTPYVVALDGHQEIVCVPLKSRHRRLLKKQDVAQATHDHQLFRDGTRVVVEMRGQNSARSCLKPPKSSNGNASSMQGGYNLAVMHVGDPACGMNAAVQSFVRHSISKGNTVYGIYNGFDGLVEGDVKMMSWAEVTGWIRKGGAFLRTNRSLPVKNLELVAAKFREYKLHALLLIGGFDAYHSLVQLYEARGKYPQFCIPMVVIPATICNNVPGSDVSLGTYTALNEIVEFCDRLRRSAKSMKRPVFVVETMGGYCGYLATLAGIAAGADAAYIYEEPCGIQELQLDMCQMVAKMAQGVQSGLVLRSDSANCTTDFIYRVFSEGGKGIFSCRHENIPGYVQQGDTPSVYDRYMGRKLAAKSVRWLMDTVAKWYRKLDDTVYCDDANTAVVLSLQGRFTPVSELKPLTDWDHRLVKSQWWMRIRPLLKILATHGAAHQEPGIKAEEVE</sequence>
<dbReference type="GO" id="GO:0005945">
    <property type="term" value="C:6-phosphofructokinase complex"/>
    <property type="evidence" value="ECO:0007669"/>
    <property type="project" value="TreeGrafter"/>
</dbReference>
<comment type="subcellular location">
    <subcellularLocation>
        <location evidence="2">Cytoplasm</location>
    </subcellularLocation>
</comment>
<evidence type="ECO:0000256" key="4">
    <source>
        <dbReference type="ARBA" id="ARBA00012055"/>
    </source>
</evidence>
<dbReference type="GO" id="GO:0005524">
    <property type="term" value="F:ATP binding"/>
    <property type="evidence" value="ECO:0007669"/>
    <property type="project" value="UniProtKB-KW"/>
</dbReference>
<keyword evidence="9" id="KW-0547">Nucleotide-binding</keyword>
<dbReference type="RefSeq" id="XP_047736023.1">
    <property type="nucleotide sequence ID" value="XM_047880067.1"/>
</dbReference>
<dbReference type="InterPro" id="IPR022953">
    <property type="entry name" value="ATP_PFK"/>
</dbReference>
<keyword evidence="11" id="KW-0067">ATP-binding</keyword>
<dbReference type="Gene3D" id="3.40.50.450">
    <property type="match status" value="2"/>
</dbReference>
<proteinExistence type="predicted"/>
<evidence type="ECO:0000313" key="16">
    <source>
        <dbReference type="Proteomes" id="UP000694843"/>
    </source>
</evidence>
<dbReference type="OMA" id="KKTNLCH"/>
<dbReference type="GO" id="GO:0003872">
    <property type="term" value="F:6-phosphofructokinase activity"/>
    <property type="evidence" value="ECO:0007669"/>
    <property type="project" value="UniProtKB-EC"/>
</dbReference>
<keyword evidence="8" id="KW-0479">Metal-binding</keyword>
<feature type="domain" description="Phosphofructokinase" evidence="15">
    <location>
        <begin position="115"/>
        <end position="398"/>
    </location>
</feature>
<evidence type="ECO:0000256" key="11">
    <source>
        <dbReference type="ARBA" id="ARBA00022840"/>
    </source>
</evidence>
<dbReference type="GO" id="GO:0070095">
    <property type="term" value="F:fructose-6-phosphate binding"/>
    <property type="evidence" value="ECO:0007669"/>
    <property type="project" value="TreeGrafter"/>
</dbReference>
<evidence type="ECO:0000256" key="14">
    <source>
        <dbReference type="ARBA" id="ARBA00048070"/>
    </source>
</evidence>
<evidence type="ECO:0000256" key="2">
    <source>
        <dbReference type="ARBA" id="ARBA00004496"/>
    </source>
</evidence>
<evidence type="ECO:0000259" key="15">
    <source>
        <dbReference type="Pfam" id="PF00365"/>
    </source>
</evidence>
<dbReference type="EC" id="2.7.1.11" evidence="4"/>
<dbReference type="NCBIfam" id="TIGR02478">
    <property type="entry name" value="6PF1K_euk"/>
    <property type="match status" value="1"/>
</dbReference>
<dbReference type="InterPro" id="IPR000023">
    <property type="entry name" value="Phosphofructokinase_dom"/>
</dbReference>
<name>A0A979FGH1_HYAAZ</name>
<dbReference type="InterPro" id="IPR035966">
    <property type="entry name" value="PKF_sf"/>
</dbReference>
<evidence type="ECO:0000313" key="17">
    <source>
        <dbReference type="RefSeq" id="XP_047736023.1"/>
    </source>
</evidence>
<keyword evidence="10" id="KW-0418">Kinase</keyword>
<keyword evidence="6" id="KW-0021">Allosteric enzyme</keyword>
<dbReference type="GO" id="GO:0061621">
    <property type="term" value="P:canonical glycolysis"/>
    <property type="evidence" value="ECO:0007669"/>
    <property type="project" value="TreeGrafter"/>
</dbReference>
<organism evidence="16 17">
    <name type="scientific">Hyalella azteca</name>
    <name type="common">Amphipod</name>
    <dbReference type="NCBI Taxonomy" id="294128"/>
    <lineage>
        <taxon>Eukaryota</taxon>
        <taxon>Metazoa</taxon>
        <taxon>Ecdysozoa</taxon>
        <taxon>Arthropoda</taxon>
        <taxon>Crustacea</taxon>
        <taxon>Multicrustacea</taxon>
        <taxon>Malacostraca</taxon>
        <taxon>Eumalacostraca</taxon>
        <taxon>Peracarida</taxon>
        <taxon>Amphipoda</taxon>
        <taxon>Senticaudata</taxon>
        <taxon>Talitrida</taxon>
        <taxon>Talitroidea</taxon>
        <taxon>Hyalellidae</taxon>
        <taxon>Hyalella</taxon>
    </lineage>
</organism>
<keyword evidence="5" id="KW-0963">Cytoplasm</keyword>
<dbReference type="KEGG" id="hazt:108676375"/>
<comment type="catalytic activity">
    <reaction evidence="14">
        <text>beta-D-fructose 6-phosphate + ATP = beta-D-fructose 1,6-bisphosphate + ADP + H(+)</text>
        <dbReference type="Rhea" id="RHEA:16109"/>
        <dbReference type="ChEBI" id="CHEBI:15378"/>
        <dbReference type="ChEBI" id="CHEBI:30616"/>
        <dbReference type="ChEBI" id="CHEBI:32966"/>
        <dbReference type="ChEBI" id="CHEBI:57634"/>
        <dbReference type="ChEBI" id="CHEBI:456216"/>
        <dbReference type="EC" id="2.7.1.11"/>
    </reaction>
</comment>
<gene>
    <name evidence="17" type="primary">LOC108676375</name>
</gene>
<reference evidence="17" key="1">
    <citation type="submission" date="2025-08" db="UniProtKB">
        <authorList>
            <consortium name="RefSeq"/>
        </authorList>
    </citation>
    <scope>IDENTIFICATION</scope>
    <source>
        <tissue evidence="17">Whole organism</tissue>
    </source>
</reference>
<accession>A0A979FGH1</accession>
<dbReference type="Gene3D" id="3.40.50.460">
    <property type="entry name" value="Phosphofructokinase domain"/>
    <property type="match status" value="2"/>
</dbReference>
<dbReference type="SUPFAM" id="SSF53784">
    <property type="entry name" value="Phosphofructokinase"/>
    <property type="match status" value="2"/>
</dbReference>
<dbReference type="PRINTS" id="PR00476">
    <property type="entry name" value="PHFRCTKINASE"/>
</dbReference>
<evidence type="ECO:0000256" key="12">
    <source>
        <dbReference type="ARBA" id="ARBA00022842"/>
    </source>
</evidence>
<dbReference type="GO" id="GO:0046872">
    <property type="term" value="F:metal ion binding"/>
    <property type="evidence" value="ECO:0007669"/>
    <property type="project" value="UniProtKB-KW"/>
</dbReference>
<keyword evidence="7" id="KW-0808">Transferase</keyword>
<dbReference type="GO" id="GO:0048029">
    <property type="term" value="F:monosaccharide binding"/>
    <property type="evidence" value="ECO:0007669"/>
    <property type="project" value="TreeGrafter"/>
</dbReference>
<dbReference type="GO" id="GO:0016208">
    <property type="term" value="F:AMP binding"/>
    <property type="evidence" value="ECO:0007669"/>
    <property type="project" value="TreeGrafter"/>
</dbReference>